<feature type="transmembrane region" description="Helical" evidence="1">
    <location>
        <begin position="465"/>
        <end position="486"/>
    </location>
</feature>
<keyword evidence="1" id="KW-0472">Membrane</keyword>
<feature type="transmembrane region" description="Helical" evidence="1">
    <location>
        <begin position="399"/>
        <end position="419"/>
    </location>
</feature>
<protein>
    <submittedName>
        <fullName evidence="2">Uncharacterized protein</fullName>
    </submittedName>
</protein>
<dbReference type="EMBL" id="BMAO01031131">
    <property type="protein sequence ID" value="GFQ72640.1"/>
    <property type="molecule type" value="Genomic_DNA"/>
</dbReference>
<keyword evidence="1" id="KW-0812">Transmembrane</keyword>
<accession>A0A8X6F6R6</accession>
<gene>
    <name evidence="2" type="primary">AVEN_32663_1</name>
    <name evidence="2" type="ORF">TNCT_407411</name>
</gene>
<feature type="transmembrane region" description="Helical" evidence="1">
    <location>
        <begin position="97"/>
        <end position="123"/>
    </location>
</feature>
<name>A0A8X6F6R6_TRICU</name>
<keyword evidence="3" id="KW-1185">Reference proteome</keyword>
<feature type="transmembrane region" description="Helical" evidence="1">
    <location>
        <begin position="6"/>
        <end position="30"/>
    </location>
</feature>
<comment type="caution">
    <text evidence="2">The sequence shown here is derived from an EMBL/GenBank/DDBJ whole genome shotgun (WGS) entry which is preliminary data.</text>
</comment>
<dbReference type="OrthoDB" id="6422915at2759"/>
<dbReference type="InterPro" id="IPR036259">
    <property type="entry name" value="MFS_trans_sf"/>
</dbReference>
<feature type="transmembrane region" description="Helical" evidence="1">
    <location>
        <begin position="72"/>
        <end position="91"/>
    </location>
</feature>
<sequence length="526" mass="58380">MNGFGVLAVAFTINFLLMGLARLAPMLFVASIERYKSIRRDASLPFVLCYFSRTLSGPLTGYLGNKFGLRSITVFGCIASAFGIGLCFFAEDILAVTMFWGCLYGLGFGFGTSLLPAIVSLYFKENLTKASGLAYVGSSFGAAIIPPFVEIILKIYGLSGTFLILGALTLNSAAVAILLKIPDSEITEKEVEATKTDKSESYKSSMSSETDGAFRWTKHVNKKSSKIQVSSIKTHGFVNNGYDAEESVSSSIFRKRVDHRISIFRHNVNSDILPGTPILLDVHALDINSSIHIDFKQTLKIDEKSKTSPMMPTVVDKKEHKPFLGSFHIFYDLTFICIMLIQSIFTLKMTIIWTVIIDYVRDKGIERSKEIYFMICLPLSDMIGRLGLGFVVDSGFITLPHYCAICYFLMGLAACFMIWSQSFAFLMMSLSMLSLLTGGIMITFPGMIIDFMKSDDVTIAMSSRMILFAPFSLTISPLIGFFRGKLGSYDGIFYIVSTLSLVSCTLAMLIPHLARHRDEKYHDAER</sequence>
<organism evidence="2 3">
    <name type="scientific">Trichonephila clavata</name>
    <name type="common">Joro spider</name>
    <name type="synonym">Nephila clavata</name>
    <dbReference type="NCBI Taxonomy" id="2740835"/>
    <lineage>
        <taxon>Eukaryota</taxon>
        <taxon>Metazoa</taxon>
        <taxon>Ecdysozoa</taxon>
        <taxon>Arthropoda</taxon>
        <taxon>Chelicerata</taxon>
        <taxon>Arachnida</taxon>
        <taxon>Araneae</taxon>
        <taxon>Araneomorphae</taxon>
        <taxon>Entelegynae</taxon>
        <taxon>Araneoidea</taxon>
        <taxon>Nephilidae</taxon>
        <taxon>Trichonephila</taxon>
    </lineage>
</organism>
<dbReference type="InterPro" id="IPR050327">
    <property type="entry name" value="Proton-linked_MCT"/>
</dbReference>
<dbReference type="InterPro" id="IPR011701">
    <property type="entry name" value="MFS"/>
</dbReference>
<proteinExistence type="predicted"/>
<dbReference type="Gene3D" id="1.20.1250.20">
    <property type="entry name" value="MFS general substrate transporter like domains"/>
    <property type="match status" value="2"/>
</dbReference>
<reference evidence="2" key="1">
    <citation type="submission" date="2020-07" db="EMBL/GenBank/DDBJ databases">
        <title>Multicomponent nature underlies the extraordinary mechanical properties of spider dragline silk.</title>
        <authorList>
            <person name="Kono N."/>
            <person name="Nakamura H."/>
            <person name="Mori M."/>
            <person name="Yoshida Y."/>
            <person name="Ohtoshi R."/>
            <person name="Malay A.D."/>
            <person name="Moran D.A.P."/>
            <person name="Tomita M."/>
            <person name="Numata K."/>
            <person name="Arakawa K."/>
        </authorList>
    </citation>
    <scope>NUCLEOTIDE SEQUENCE</scope>
</reference>
<evidence type="ECO:0000313" key="3">
    <source>
        <dbReference type="Proteomes" id="UP000887116"/>
    </source>
</evidence>
<feature type="transmembrane region" description="Helical" evidence="1">
    <location>
        <begin position="130"/>
        <end position="149"/>
    </location>
</feature>
<dbReference type="Pfam" id="PF07690">
    <property type="entry name" value="MFS_1"/>
    <property type="match status" value="1"/>
</dbReference>
<dbReference type="Proteomes" id="UP000887116">
    <property type="component" value="Unassembled WGS sequence"/>
</dbReference>
<dbReference type="GO" id="GO:0008028">
    <property type="term" value="F:monocarboxylic acid transmembrane transporter activity"/>
    <property type="evidence" value="ECO:0007669"/>
    <property type="project" value="TreeGrafter"/>
</dbReference>
<feature type="transmembrane region" description="Helical" evidence="1">
    <location>
        <begin position="329"/>
        <end position="356"/>
    </location>
</feature>
<keyword evidence="1" id="KW-1133">Transmembrane helix</keyword>
<feature type="transmembrane region" description="Helical" evidence="1">
    <location>
        <begin position="425"/>
        <end position="444"/>
    </location>
</feature>
<dbReference type="SUPFAM" id="SSF103473">
    <property type="entry name" value="MFS general substrate transporter"/>
    <property type="match status" value="1"/>
</dbReference>
<feature type="transmembrane region" description="Helical" evidence="1">
    <location>
        <begin position="371"/>
        <end position="392"/>
    </location>
</feature>
<feature type="transmembrane region" description="Helical" evidence="1">
    <location>
        <begin position="155"/>
        <end position="179"/>
    </location>
</feature>
<dbReference type="PANTHER" id="PTHR11360:SF303">
    <property type="entry name" value="MAJOR FACILITATOR SUPERFAMILY (MFS) PROFILE DOMAIN-CONTAINING PROTEIN"/>
    <property type="match status" value="1"/>
</dbReference>
<evidence type="ECO:0000256" key="1">
    <source>
        <dbReference type="SAM" id="Phobius"/>
    </source>
</evidence>
<feature type="transmembrane region" description="Helical" evidence="1">
    <location>
        <begin position="492"/>
        <end position="510"/>
    </location>
</feature>
<evidence type="ECO:0000313" key="2">
    <source>
        <dbReference type="EMBL" id="GFQ72640.1"/>
    </source>
</evidence>
<dbReference type="PANTHER" id="PTHR11360">
    <property type="entry name" value="MONOCARBOXYLATE TRANSPORTER"/>
    <property type="match status" value="1"/>
</dbReference>
<dbReference type="AlphaFoldDB" id="A0A8X6F6R6"/>